<dbReference type="AlphaFoldDB" id="A0A2G5BCG3"/>
<name>A0A2G5BCG3_COERN</name>
<keyword evidence="2" id="KW-1185">Reference proteome</keyword>
<sequence>MADRSIYRTVFGLIRPVIQRKEVNSNEDEEIDEYEGMEIEANTDEAVIASKIDHNVSETEVLITAGISTQTDIDNGNHLVVITRTDALEVATHNVMHYYMLMTIHGHVSTPYPLRPNTGAFIIVKYMSTQDYY</sequence>
<organism evidence="1 2">
    <name type="scientific">Coemansia reversa (strain ATCC 12441 / NRRL 1564)</name>
    <dbReference type="NCBI Taxonomy" id="763665"/>
    <lineage>
        <taxon>Eukaryota</taxon>
        <taxon>Fungi</taxon>
        <taxon>Fungi incertae sedis</taxon>
        <taxon>Zoopagomycota</taxon>
        <taxon>Kickxellomycotina</taxon>
        <taxon>Kickxellomycetes</taxon>
        <taxon>Kickxellales</taxon>
        <taxon>Kickxellaceae</taxon>
        <taxon>Coemansia</taxon>
    </lineage>
</organism>
<dbReference type="EMBL" id="KZ303498">
    <property type="protein sequence ID" value="PIA16703.1"/>
    <property type="molecule type" value="Genomic_DNA"/>
</dbReference>
<protein>
    <submittedName>
        <fullName evidence="1">Uncharacterized protein</fullName>
    </submittedName>
</protein>
<proteinExistence type="predicted"/>
<gene>
    <name evidence="1" type="ORF">COEREDRAFT_8177</name>
</gene>
<evidence type="ECO:0000313" key="1">
    <source>
        <dbReference type="EMBL" id="PIA16703.1"/>
    </source>
</evidence>
<reference evidence="1 2" key="1">
    <citation type="journal article" date="2015" name="Genome Biol. Evol.">
        <title>Phylogenomic analyses indicate that early fungi evolved digesting cell walls of algal ancestors of land plants.</title>
        <authorList>
            <person name="Chang Y."/>
            <person name="Wang S."/>
            <person name="Sekimoto S."/>
            <person name="Aerts A.L."/>
            <person name="Choi C."/>
            <person name="Clum A."/>
            <person name="LaButti K.M."/>
            <person name="Lindquist E.A."/>
            <person name="Yee Ngan C."/>
            <person name="Ohm R.A."/>
            <person name="Salamov A.A."/>
            <person name="Grigoriev I.V."/>
            <person name="Spatafora J.W."/>
            <person name="Berbee M.L."/>
        </authorList>
    </citation>
    <scope>NUCLEOTIDE SEQUENCE [LARGE SCALE GENOMIC DNA]</scope>
    <source>
        <strain evidence="1 2">NRRL 1564</strain>
    </source>
</reference>
<accession>A0A2G5BCG3</accession>
<dbReference type="Proteomes" id="UP000242474">
    <property type="component" value="Unassembled WGS sequence"/>
</dbReference>
<evidence type="ECO:0000313" key="2">
    <source>
        <dbReference type="Proteomes" id="UP000242474"/>
    </source>
</evidence>